<dbReference type="Gene3D" id="3.40.50.720">
    <property type="entry name" value="NAD(P)-binding Rossmann-like Domain"/>
    <property type="match status" value="1"/>
</dbReference>
<dbReference type="InterPro" id="IPR020904">
    <property type="entry name" value="Sc_DH/Rdtase_CS"/>
</dbReference>
<dbReference type="PRINTS" id="PR00080">
    <property type="entry name" value="SDRFAMILY"/>
</dbReference>
<dbReference type="InterPro" id="IPR002347">
    <property type="entry name" value="SDR_fam"/>
</dbReference>
<dbReference type="NCBIfam" id="NF005559">
    <property type="entry name" value="PRK07231.1"/>
    <property type="match status" value="1"/>
</dbReference>
<dbReference type="Pfam" id="PF13561">
    <property type="entry name" value="adh_short_C2"/>
    <property type="match status" value="1"/>
</dbReference>
<proteinExistence type="inferred from homology"/>
<dbReference type="PANTHER" id="PTHR24321:SF8">
    <property type="entry name" value="ESTRADIOL 17-BETA-DEHYDROGENASE 8-RELATED"/>
    <property type="match status" value="1"/>
</dbReference>
<name>A0A239FEQ9_9BURK</name>
<accession>A0A239FEQ9</accession>
<reference evidence="3 4" key="1">
    <citation type="submission" date="2017-06" db="EMBL/GenBank/DDBJ databases">
        <authorList>
            <person name="Kim H.J."/>
            <person name="Triplett B.A."/>
        </authorList>
    </citation>
    <scope>NUCLEOTIDE SEQUENCE [LARGE SCALE GENOMIC DNA]</scope>
    <source>
        <strain evidence="3 4">U15</strain>
    </source>
</reference>
<dbReference type="AlphaFoldDB" id="A0A239FEQ9"/>
<evidence type="ECO:0000313" key="3">
    <source>
        <dbReference type="EMBL" id="SNS54783.1"/>
    </source>
</evidence>
<dbReference type="PROSITE" id="PS00061">
    <property type="entry name" value="ADH_SHORT"/>
    <property type="match status" value="1"/>
</dbReference>
<sequence>MVRIMPLANKVALVTGAGSGIGRAVALSYAEAGARVVVSDIAERGGNETVEQILSAGGDALFVRADTSLADDNEALADAAMQNYGALHVACNNAGIGGAAATVGECAPQEWDRVIAVNLSGVFYGMRYQIPAMLKSGGGSIVNMASILAQVGFREHAPYVAAKHGLIGLTRTAGLEYASRGIRVNTVGPAFIRTPLLDDLPPRAFEALAALHPMGRIGEANEVAELVLWLSSDRASFATGAYYPVDGGYLAQ</sequence>
<dbReference type="EMBL" id="FZOT01000003">
    <property type="protein sequence ID" value="SNS54783.1"/>
    <property type="molecule type" value="Genomic_DNA"/>
</dbReference>
<dbReference type="SUPFAM" id="SSF51735">
    <property type="entry name" value="NAD(P)-binding Rossmann-fold domains"/>
    <property type="match status" value="1"/>
</dbReference>
<keyword evidence="4" id="KW-1185">Reference proteome</keyword>
<dbReference type="GO" id="GO:0016491">
    <property type="term" value="F:oxidoreductase activity"/>
    <property type="evidence" value="ECO:0007669"/>
    <property type="project" value="UniProtKB-KW"/>
</dbReference>
<dbReference type="PANTHER" id="PTHR24321">
    <property type="entry name" value="DEHYDROGENASES, SHORT CHAIN"/>
    <property type="match status" value="1"/>
</dbReference>
<dbReference type="Proteomes" id="UP000198284">
    <property type="component" value="Unassembled WGS sequence"/>
</dbReference>
<evidence type="ECO:0000313" key="4">
    <source>
        <dbReference type="Proteomes" id="UP000198284"/>
    </source>
</evidence>
<organism evidence="3 4">
    <name type="scientific">Noviherbaspirillum humi</name>
    <dbReference type="NCBI Taxonomy" id="1688639"/>
    <lineage>
        <taxon>Bacteria</taxon>
        <taxon>Pseudomonadati</taxon>
        <taxon>Pseudomonadota</taxon>
        <taxon>Betaproteobacteria</taxon>
        <taxon>Burkholderiales</taxon>
        <taxon>Oxalobacteraceae</taxon>
        <taxon>Noviherbaspirillum</taxon>
    </lineage>
</organism>
<evidence type="ECO:0000256" key="2">
    <source>
        <dbReference type="ARBA" id="ARBA00023002"/>
    </source>
</evidence>
<dbReference type="PRINTS" id="PR00081">
    <property type="entry name" value="GDHRDH"/>
</dbReference>
<dbReference type="FunFam" id="3.40.50.720:FF:000084">
    <property type="entry name" value="Short-chain dehydrogenase reductase"/>
    <property type="match status" value="1"/>
</dbReference>
<evidence type="ECO:0000256" key="1">
    <source>
        <dbReference type="ARBA" id="ARBA00006484"/>
    </source>
</evidence>
<dbReference type="InterPro" id="IPR036291">
    <property type="entry name" value="NAD(P)-bd_dom_sf"/>
</dbReference>
<keyword evidence="2" id="KW-0560">Oxidoreductase</keyword>
<gene>
    <name evidence="3" type="ORF">SAMN06265795_103303</name>
</gene>
<comment type="similarity">
    <text evidence="1">Belongs to the short-chain dehydrogenases/reductases (SDR) family.</text>
</comment>
<protein>
    <submittedName>
        <fullName evidence="3">NAD(P)-dependent dehydrogenase, short-chain alcohol dehydrogenase family</fullName>
    </submittedName>
</protein>
<dbReference type="RefSeq" id="WP_245844816.1">
    <property type="nucleotide sequence ID" value="NZ_FZOT01000003.1"/>
</dbReference>